<dbReference type="WBParaSite" id="PgR014X_g023_t03">
    <property type="protein sequence ID" value="PgR014X_g023_t03"/>
    <property type="gene ID" value="PgR014X_g023"/>
</dbReference>
<dbReference type="AlphaFoldDB" id="A0A915ATF4"/>
<keyword evidence="1" id="KW-0812">Transmembrane</keyword>
<dbReference type="Proteomes" id="UP000887569">
    <property type="component" value="Unplaced"/>
</dbReference>
<sequence length="64" mass="7188">MQLMLMRSLKRSLVLFSGISCVFTSLLKSTSFSSHMSKDCILLLLFLSLPVLLVLPLLNFHSCL</sequence>
<feature type="transmembrane region" description="Helical" evidence="1">
    <location>
        <begin position="41"/>
        <end position="60"/>
    </location>
</feature>
<evidence type="ECO:0000256" key="1">
    <source>
        <dbReference type="SAM" id="Phobius"/>
    </source>
</evidence>
<organism evidence="2 3">
    <name type="scientific">Parascaris univalens</name>
    <name type="common">Nematode worm</name>
    <dbReference type="NCBI Taxonomy" id="6257"/>
    <lineage>
        <taxon>Eukaryota</taxon>
        <taxon>Metazoa</taxon>
        <taxon>Ecdysozoa</taxon>
        <taxon>Nematoda</taxon>
        <taxon>Chromadorea</taxon>
        <taxon>Rhabditida</taxon>
        <taxon>Spirurina</taxon>
        <taxon>Ascaridomorpha</taxon>
        <taxon>Ascaridoidea</taxon>
        <taxon>Ascarididae</taxon>
        <taxon>Parascaris</taxon>
    </lineage>
</organism>
<protein>
    <submittedName>
        <fullName evidence="3">Ovule protein</fullName>
    </submittedName>
</protein>
<proteinExistence type="predicted"/>
<keyword evidence="1" id="KW-1133">Transmembrane helix</keyword>
<reference evidence="3" key="1">
    <citation type="submission" date="2022-11" db="UniProtKB">
        <authorList>
            <consortium name="WormBaseParasite"/>
        </authorList>
    </citation>
    <scope>IDENTIFICATION</scope>
</reference>
<keyword evidence="2" id="KW-1185">Reference proteome</keyword>
<name>A0A915ATF4_PARUN</name>
<evidence type="ECO:0000313" key="2">
    <source>
        <dbReference type="Proteomes" id="UP000887569"/>
    </source>
</evidence>
<evidence type="ECO:0000313" key="3">
    <source>
        <dbReference type="WBParaSite" id="PgR014X_g023_t03"/>
    </source>
</evidence>
<accession>A0A915ATF4</accession>
<keyword evidence="1" id="KW-0472">Membrane</keyword>